<name>A0ABX3W0Z9_9MYCO</name>
<comment type="subcellular location">
    <subcellularLocation>
        <location evidence="1">Cell membrane</location>
        <topology evidence="1">Multi-pass membrane protein</topology>
    </subcellularLocation>
</comment>
<proteinExistence type="inferred from homology"/>
<evidence type="ECO:0000256" key="1">
    <source>
        <dbReference type="ARBA" id="ARBA00004651"/>
    </source>
</evidence>
<evidence type="ECO:0000256" key="6">
    <source>
        <dbReference type="ARBA" id="ARBA00023136"/>
    </source>
</evidence>
<dbReference type="InterPro" id="IPR050545">
    <property type="entry name" value="Mycobact_MmpL"/>
</dbReference>
<feature type="transmembrane region" description="Helical" evidence="7">
    <location>
        <begin position="825"/>
        <end position="847"/>
    </location>
</feature>
<dbReference type="Proteomes" id="UP000193710">
    <property type="component" value="Unassembled WGS sequence"/>
</dbReference>
<dbReference type="PANTHER" id="PTHR33406">
    <property type="entry name" value="MEMBRANE PROTEIN MJ1562-RELATED"/>
    <property type="match status" value="1"/>
</dbReference>
<dbReference type="Pfam" id="PF03176">
    <property type="entry name" value="MMPL"/>
    <property type="match status" value="2"/>
</dbReference>
<feature type="domain" description="Membrane transport protein MMPL" evidence="8">
    <location>
        <begin position="56"/>
        <end position="384"/>
    </location>
</feature>
<evidence type="ECO:0000259" key="8">
    <source>
        <dbReference type="Pfam" id="PF03176"/>
    </source>
</evidence>
<accession>A0ABX3W0Z9</accession>
<dbReference type="PANTHER" id="PTHR33406:SF6">
    <property type="entry name" value="MEMBRANE PROTEIN YDGH-RELATED"/>
    <property type="match status" value="1"/>
</dbReference>
<protein>
    <recommendedName>
        <fullName evidence="8">Membrane transport protein MMPL domain-containing protein</fullName>
    </recommendedName>
</protein>
<comment type="caution">
    <text evidence="9">The sequence shown here is derived from an EMBL/GenBank/DDBJ whole genome shotgun (WGS) entry which is preliminary data.</text>
</comment>
<comment type="similarity">
    <text evidence="2">Belongs to the resistance-nodulation-cell division (RND) (TC 2.A.6) family. MmpL subfamily.</text>
</comment>
<feature type="transmembrane region" description="Helical" evidence="7">
    <location>
        <begin position="20"/>
        <end position="42"/>
    </location>
</feature>
<dbReference type="NCBIfam" id="TIGR00833">
    <property type="entry name" value="actII"/>
    <property type="match status" value="1"/>
</dbReference>
<feature type="transmembrane region" description="Helical" evidence="7">
    <location>
        <begin position="380"/>
        <end position="402"/>
    </location>
</feature>
<feature type="transmembrane region" description="Helical" evidence="7">
    <location>
        <begin position="795"/>
        <end position="819"/>
    </location>
</feature>
<feature type="transmembrane region" description="Helical" evidence="7">
    <location>
        <begin position="333"/>
        <end position="359"/>
    </location>
</feature>
<dbReference type="RefSeq" id="WP_036468743.1">
    <property type="nucleotide sequence ID" value="NZ_HG964446.1"/>
</dbReference>
<evidence type="ECO:0000313" key="10">
    <source>
        <dbReference type="Proteomes" id="UP000193710"/>
    </source>
</evidence>
<dbReference type="Gene3D" id="1.20.1640.10">
    <property type="entry name" value="Multidrug efflux transporter AcrB transmembrane domain"/>
    <property type="match status" value="2"/>
</dbReference>
<keyword evidence="6 7" id="KW-0472">Membrane</keyword>
<sequence length="964" mass="104821">MSDENMGTERPAHSFIARTIHRFSILIILAWLGLAVFFTVGVPPLEVVEQQHSVSLNPVDAPSFKAMARLGQDFKESNSGALAMIVLEANRALGQEDHKYYDELVRRLEADSKHVQHVQNFWGDPVTAAAAQSIDGKAAYVQLNLGGSQGATAGDASVAAVRGIVAGLPAPPGLKVYVTGPAATVADMNQAGQETVTTVTLASLSVIFIMLLLVYRSIFTVILLLLMVGLQLTVSRGMVAFLAYNGVIGLTTFAVNLLVAAVIATGTDYGIFFVGRYQEARQAGEDKETAFYTTFSSVAKVVLASGLTIAGAVLCLSFTRLPYFQPLGLPNAVGIAVAVLVALTLTPALIAVGSRFGLFEPKRKLQVRGWRRIGTAIVRWPAPIFIATLAVALVGLLTLPGYNPSYDDQKFIPEDIPASVGNAAAARHFPESRMMMPEILLVEADHDLRNPTDMLVLNQLAKGILAVPGVSTVQSVTRPEGTPLAHTSIPYIMSMSQSSQLTNMAFQKDRMNDMMKQAEELTKMIALMQHMLGLMKELTATTHDMVGQTHEIQKAVAELRNRVSDFEDFFRPFRSYFYWEKHCYDIPVCYAIRSVFDAVDGVDEVNDKFTELVADLDKLDLLLPQILVQIPQMIETMQSMRTMMLTMHSTMEGTIGQMEVNGGQNPNAMGQAFDTSKNDDSFYIPPSIIDGSDTFKRVMKIFLSPDGKNARMLISQKGDPATPEGLSRVEPIRTAAEEALKGTPLEDAKIYLTGTAAVVKDLVDGAKYDLLIAGVAALCLIFIIMLIMTRSFLAALVIVGTVLLSLGASFGMSILVWQYLLGLQIHWTVLSMSVIVLLAVGSDYNLLLVSRMKEELAAGIHTGIIRAMAGTGKVVTNAGLVFAFTMASMAVSDLRSIAQLGTTIGMGLLFDTLVVRAFMTPSVAALLGRWFWWPQQVRTRPASQMLRPLGSRPLVRSLLLKETR</sequence>
<keyword evidence="10" id="KW-1185">Reference proteome</keyword>
<keyword evidence="4 7" id="KW-0812">Transmembrane</keyword>
<dbReference type="SUPFAM" id="SSF82866">
    <property type="entry name" value="Multidrug efflux transporter AcrB transmembrane domain"/>
    <property type="match status" value="2"/>
</dbReference>
<keyword evidence="3" id="KW-1003">Cell membrane</keyword>
<feature type="transmembrane region" description="Helical" evidence="7">
    <location>
        <begin position="770"/>
        <end position="788"/>
    </location>
</feature>
<organism evidence="9 10">
    <name type="scientific">Mycobacterium triplex</name>
    <dbReference type="NCBI Taxonomy" id="47839"/>
    <lineage>
        <taxon>Bacteria</taxon>
        <taxon>Bacillati</taxon>
        <taxon>Actinomycetota</taxon>
        <taxon>Actinomycetes</taxon>
        <taxon>Mycobacteriales</taxon>
        <taxon>Mycobacteriaceae</taxon>
        <taxon>Mycobacterium</taxon>
        <taxon>Mycobacterium simiae complex</taxon>
    </lineage>
</organism>
<dbReference type="EMBL" id="LQPY01000027">
    <property type="protein sequence ID" value="ORX02179.1"/>
    <property type="molecule type" value="Genomic_DNA"/>
</dbReference>
<feature type="transmembrane region" description="Helical" evidence="7">
    <location>
        <begin position="253"/>
        <end position="277"/>
    </location>
</feature>
<feature type="transmembrane region" description="Helical" evidence="7">
    <location>
        <begin position="222"/>
        <end position="247"/>
    </location>
</feature>
<reference evidence="9 10" key="1">
    <citation type="submission" date="2016-01" db="EMBL/GenBank/DDBJ databases">
        <title>The new phylogeny of the genus Mycobacterium.</title>
        <authorList>
            <person name="Tarcisio F."/>
            <person name="Conor M."/>
            <person name="Antonella G."/>
            <person name="Elisabetta G."/>
            <person name="Giulia F.S."/>
            <person name="Sara T."/>
            <person name="Anna F."/>
            <person name="Clotilde B."/>
            <person name="Roberto B."/>
            <person name="Veronica D.S."/>
            <person name="Fabio R."/>
            <person name="Monica P."/>
            <person name="Olivier J."/>
            <person name="Enrico T."/>
            <person name="Nicola S."/>
        </authorList>
    </citation>
    <scope>NUCLEOTIDE SEQUENCE [LARGE SCALE GENOMIC DNA]</scope>
    <source>
        <strain evidence="9 10">DSM 44626</strain>
    </source>
</reference>
<feature type="transmembrane region" description="Helical" evidence="7">
    <location>
        <begin position="874"/>
        <end position="891"/>
    </location>
</feature>
<keyword evidence="5 7" id="KW-1133">Transmembrane helix</keyword>
<feature type="transmembrane region" description="Helical" evidence="7">
    <location>
        <begin position="298"/>
        <end position="321"/>
    </location>
</feature>
<evidence type="ECO:0000256" key="7">
    <source>
        <dbReference type="SAM" id="Phobius"/>
    </source>
</evidence>
<dbReference type="InterPro" id="IPR004869">
    <property type="entry name" value="MMPL_dom"/>
</dbReference>
<evidence type="ECO:0000256" key="5">
    <source>
        <dbReference type="ARBA" id="ARBA00022989"/>
    </source>
</evidence>
<evidence type="ECO:0000256" key="2">
    <source>
        <dbReference type="ARBA" id="ARBA00010157"/>
    </source>
</evidence>
<evidence type="ECO:0000256" key="4">
    <source>
        <dbReference type="ARBA" id="ARBA00022692"/>
    </source>
</evidence>
<evidence type="ECO:0000256" key="3">
    <source>
        <dbReference type="ARBA" id="ARBA00022475"/>
    </source>
</evidence>
<evidence type="ECO:0000313" key="9">
    <source>
        <dbReference type="EMBL" id="ORX02179.1"/>
    </source>
</evidence>
<feature type="domain" description="Membrane transport protein MMPL" evidence="8">
    <location>
        <begin position="607"/>
        <end position="942"/>
    </location>
</feature>
<gene>
    <name evidence="9" type="ORF">AWC29_20190</name>
</gene>
<feature type="transmembrane region" description="Helical" evidence="7">
    <location>
        <begin position="196"/>
        <end position="215"/>
    </location>
</feature>
<dbReference type="InterPro" id="IPR004707">
    <property type="entry name" value="MmpL_fam"/>
</dbReference>